<comment type="caution">
    <text evidence="1">The sequence shown here is derived from an EMBL/GenBank/DDBJ whole genome shotgun (WGS) entry which is preliminary data.</text>
</comment>
<dbReference type="RefSeq" id="XP_022499408.1">
    <property type="nucleotide sequence ID" value="XM_022644530.1"/>
</dbReference>
<dbReference type="EMBL" id="LVCJ01000039">
    <property type="protein sequence ID" value="OAL34396.1"/>
    <property type="molecule type" value="Genomic_DNA"/>
</dbReference>
<evidence type="ECO:0000313" key="2">
    <source>
        <dbReference type="Proteomes" id="UP000185904"/>
    </source>
</evidence>
<dbReference type="GeneID" id="34589654"/>
<evidence type="ECO:0000313" key="1">
    <source>
        <dbReference type="EMBL" id="OAL34396.1"/>
    </source>
</evidence>
<dbReference type="PANTHER" id="PTHR42103">
    <property type="entry name" value="ALPHA/BETA-HYDROLASES SUPERFAMILY PROTEIN"/>
    <property type="match status" value="1"/>
</dbReference>
<proteinExistence type="predicted"/>
<dbReference type="OrthoDB" id="10260961at2759"/>
<dbReference type="PANTHER" id="PTHR42103:SF2">
    <property type="entry name" value="AB HYDROLASE-1 DOMAIN-CONTAINING PROTEIN"/>
    <property type="match status" value="1"/>
</dbReference>
<protein>
    <recommendedName>
        <fullName evidence="3">AB hydrolase-1 domain-containing protein</fullName>
    </recommendedName>
</protein>
<name>A0A178CY43_9EURO</name>
<dbReference type="InterPro" id="IPR029058">
    <property type="entry name" value="AB_hydrolase_fold"/>
</dbReference>
<reference evidence="1 2" key="1">
    <citation type="submission" date="2016-03" db="EMBL/GenBank/DDBJ databases">
        <title>The draft genome sequence of Fonsecaea nubica causative agent of cutaneous subcutaneous infection in human host.</title>
        <authorList>
            <person name="Costa F."/>
            <person name="Sybren D.H."/>
            <person name="Raittz R.T."/>
            <person name="Weiss V.A."/>
            <person name="Leao A.C."/>
            <person name="Gomes R."/>
            <person name="De Souza E.M."/>
            <person name="Pedrosa F.O."/>
            <person name="Steffens M.B."/>
            <person name="Bombassaro A."/>
            <person name="Tadra-Sfeir M.Z."/>
            <person name="Moreno L.F."/>
            <person name="Najafzadeh M.J."/>
            <person name="Felipe M.S."/>
            <person name="Teixeira M."/>
            <person name="Sun J."/>
            <person name="Xi L."/>
            <person name="Castro M.A."/>
            <person name="Vicente V.A."/>
        </authorList>
    </citation>
    <scope>NUCLEOTIDE SEQUENCE [LARGE SCALE GENOMIC DNA]</scope>
    <source>
        <strain evidence="1 2">CBS 269.64</strain>
    </source>
</reference>
<dbReference type="SUPFAM" id="SSF53474">
    <property type="entry name" value="alpha/beta-Hydrolases"/>
    <property type="match status" value="1"/>
</dbReference>
<dbReference type="Gene3D" id="3.40.50.1820">
    <property type="entry name" value="alpha/beta hydrolase"/>
    <property type="match status" value="1"/>
</dbReference>
<sequence length="443" mass="48244">MSLPRPHCSFTIPSIHDDVELDCRIYYPRRTERNARVFGRGFAILAHPYAPLGGCYDDPVVALAGGVLLQSGYFLTTFNFRYEGDQSYNFPPRPHTDCDSRGAAGSVGRTSWTGKPELGDYVSVYGLVLCYIDAIFRRPPGEGAAPVGKPILVLGGYSYGAMIASHLPGVDVVSGLFRSPAPDSAESEIRRRAADLSQDAQAYLDMHSGSATLTIPRARGGAGEPVTKTSPGVVMMMGGYESDTAGRRVSRENSRRSVDGERIRQSVDRIRRKMISPHQPTSPGPSATKAPAVESVPILPEVAYVLISPILSTAAGFTTMFSKLRFTRKAREITHSPTPEFYELTLHPCCCCYGTRDGFTSAAKLLRWTQDLQSQPGSRVVTVSADTGHFWHEAEGVVRLRHGLAEFLDSLGQSELPDRTEARDAVVRHLETPEETTSHLAGG</sequence>
<dbReference type="AlphaFoldDB" id="A0A178CY43"/>
<evidence type="ECO:0008006" key="3">
    <source>
        <dbReference type="Google" id="ProtNLM"/>
    </source>
</evidence>
<accession>A0A178CY43</accession>
<keyword evidence="2" id="KW-1185">Reference proteome</keyword>
<dbReference type="Proteomes" id="UP000185904">
    <property type="component" value="Unassembled WGS sequence"/>
</dbReference>
<organism evidence="1 2">
    <name type="scientific">Fonsecaea nubica</name>
    <dbReference type="NCBI Taxonomy" id="856822"/>
    <lineage>
        <taxon>Eukaryota</taxon>
        <taxon>Fungi</taxon>
        <taxon>Dikarya</taxon>
        <taxon>Ascomycota</taxon>
        <taxon>Pezizomycotina</taxon>
        <taxon>Eurotiomycetes</taxon>
        <taxon>Chaetothyriomycetidae</taxon>
        <taxon>Chaetothyriales</taxon>
        <taxon>Herpotrichiellaceae</taxon>
        <taxon>Fonsecaea</taxon>
    </lineage>
</organism>
<gene>
    <name evidence="1" type="ORF">AYO20_06239</name>
</gene>